<name>A0AAD5Y0M2_9FUNG</name>
<dbReference type="AlphaFoldDB" id="A0AAD5Y0M2"/>
<feature type="non-terminal residue" evidence="1">
    <location>
        <position position="1"/>
    </location>
</feature>
<sequence length="282" mass="32852">STTHNVNPFKMQLSNQCFSTLNLSSEATPTKDTNINNKVSDNFNLKNLKKKLSLNNNIIGPANTKSSQQQFLSNNNDSNYNTLIETTSSVLYPSILQPSLSYINLNNFSSNLSNINHNPSLNNKLIKSTSFTQQQVKKNNLLINLKIEKKSLKNNLKFWNNLIIKITKLKGQELVNIKLKFRKNFSFYQLFFNRSNIKNNLEYETFRDNNVTDFSFCNAFENEDVNEDDEDNDEDDTENDFYFDENSTFDSIIFNSIKAQYLFCEGCLKRLWNVYQLVFKYL</sequence>
<accession>A0AAD5Y0M2</accession>
<dbReference type="EMBL" id="JADGJW010000192">
    <property type="protein sequence ID" value="KAJ3222091.1"/>
    <property type="molecule type" value="Genomic_DNA"/>
</dbReference>
<reference evidence="1" key="1">
    <citation type="submission" date="2020-05" db="EMBL/GenBank/DDBJ databases">
        <title>Phylogenomic resolution of chytrid fungi.</title>
        <authorList>
            <person name="Stajich J.E."/>
            <person name="Amses K."/>
            <person name="Simmons R."/>
            <person name="Seto K."/>
            <person name="Myers J."/>
            <person name="Bonds A."/>
            <person name="Quandt C.A."/>
            <person name="Barry K."/>
            <person name="Liu P."/>
            <person name="Grigoriev I."/>
            <person name="Longcore J.E."/>
            <person name="James T.Y."/>
        </authorList>
    </citation>
    <scope>NUCLEOTIDE SEQUENCE</scope>
    <source>
        <strain evidence="1">JEL0476</strain>
    </source>
</reference>
<keyword evidence="2" id="KW-1185">Reference proteome</keyword>
<evidence type="ECO:0000313" key="2">
    <source>
        <dbReference type="Proteomes" id="UP001211065"/>
    </source>
</evidence>
<protein>
    <submittedName>
        <fullName evidence="1">Uncharacterized protein</fullName>
    </submittedName>
</protein>
<gene>
    <name evidence="1" type="ORF">HK099_002706</name>
</gene>
<dbReference type="Proteomes" id="UP001211065">
    <property type="component" value="Unassembled WGS sequence"/>
</dbReference>
<organism evidence="1 2">
    <name type="scientific">Clydaea vesicula</name>
    <dbReference type="NCBI Taxonomy" id="447962"/>
    <lineage>
        <taxon>Eukaryota</taxon>
        <taxon>Fungi</taxon>
        <taxon>Fungi incertae sedis</taxon>
        <taxon>Chytridiomycota</taxon>
        <taxon>Chytridiomycota incertae sedis</taxon>
        <taxon>Chytridiomycetes</taxon>
        <taxon>Lobulomycetales</taxon>
        <taxon>Lobulomycetaceae</taxon>
        <taxon>Clydaea</taxon>
    </lineage>
</organism>
<comment type="caution">
    <text evidence="1">The sequence shown here is derived from an EMBL/GenBank/DDBJ whole genome shotgun (WGS) entry which is preliminary data.</text>
</comment>
<proteinExistence type="predicted"/>
<evidence type="ECO:0000313" key="1">
    <source>
        <dbReference type="EMBL" id="KAJ3222091.1"/>
    </source>
</evidence>